<dbReference type="RefSeq" id="WP_379710559.1">
    <property type="nucleotide sequence ID" value="NZ_JBHTBS010000002.1"/>
</dbReference>
<dbReference type="EMBL" id="JBHTBS010000002">
    <property type="protein sequence ID" value="MFC7336830.1"/>
    <property type="molecule type" value="Genomic_DNA"/>
</dbReference>
<comment type="catalytic activity">
    <reaction evidence="7">
        <text>D-glycero-beta-D-manno-heptose 1-phosphate + ATP + H(+) = ADP-D-glycero-beta-D-manno-heptose + diphosphate</text>
        <dbReference type="Rhea" id="RHEA:27465"/>
        <dbReference type="ChEBI" id="CHEBI:15378"/>
        <dbReference type="ChEBI" id="CHEBI:30616"/>
        <dbReference type="ChEBI" id="CHEBI:33019"/>
        <dbReference type="ChEBI" id="CHEBI:59967"/>
        <dbReference type="ChEBI" id="CHEBI:61593"/>
        <dbReference type="EC" id="2.7.7.70"/>
    </reaction>
</comment>
<dbReference type="NCBIfam" id="TIGR00125">
    <property type="entry name" value="cyt_tran_rel"/>
    <property type="match status" value="1"/>
</dbReference>
<evidence type="ECO:0000256" key="6">
    <source>
        <dbReference type="ARBA" id="ARBA00023277"/>
    </source>
</evidence>
<keyword evidence="10" id="KW-1185">Reference proteome</keyword>
<dbReference type="SUPFAM" id="SSF52374">
    <property type="entry name" value="Nucleotidylyl transferase"/>
    <property type="match status" value="1"/>
</dbReference>
<dbReference type="Proteomes" id="UP001596472">
    <property type="component" value="Unassembled WGS sequence"/>
</dbReference>
<feature type="domain" description="Cytidyltransferase-like" evidence="8">
    <location>
        <begin position="30"/>
        <end position="149"/>
    </location>
</feature>
<comment type="caution">
    <text evidence="9">The sequence shown here is derived from an EMBL/GenBank/DDBJ whole genome shotgun (WGS) entry which is preliminary data.</text>
</comment>
<evidence type="ECO:0000256" key="1">
    <source>
        <dbReference type="ARBA" id="ARBA00012519"/>
    </source>
</evidence>
<keyword evidence="4" id="KW-0547">Nucleotide-binding</keyword>
<evidence type="ECO:0000256" key="5">
    <source>
        <dbReference type="ARBA" id="ARBA00022840"/>
    </source>
</evidence>
<dbReference type="Gene3D" id="3.40.50.620">
    <property type="entry name" value="HUPs"/>
    <property type="match status" value="1"/>
</dbReference>
<evidence type="ECO:0000256" key="4">
    <source>
        <dbReference type="ARBA" id="ARBA00022741"/>
    </source>
</evidence>
<keyword evidence="5" id="KW-0067">ATP-binding</keyword>
<organism evidence="9 10">
    <name type="scientific">Haloferula chungangensis</name>
    <dbReference type="NCBI Taxonomy" id="1048331"/>
    <lineage>
        <taxon>Bacteria</taxon>
        <taxon>Pseudomonadati</taxon>
        <taxon>Verrucomicrobiota</taxon>
        <taxon>Verrucomicrobiia</taxon>
        <taxon>Verrucomicrobiales</taxon>
        <taxon>Verrucomicrobiaceae</taxon>
        <taxon>Haloferula</taxon>
    </lineage>
</organism>
<dbReference type="GO" id="GO:0016779">
    <property type="term" value="F:nucleotidyltransferase activity"/>
    <property type="evidence" value="ECO:0007669"/>
    <property type="project" value="UniProtKB-KW"/>
</dbReference>
<sequence length="162" mass="18079">MQDIEEKIKSREEAAELLEEFRKDNKCVVFTNGCFDVLHPGHVQYLQASRKLGDILVVGLNSDDSIKRLKGSERPICEESARAYMLASMACVDMVVVFDEDTPVELMGALRPDILVKGADWEGKELPGSDLVGRVEFMKFLEGWSSTDVIGRIKKALQSELG</sequence>
<evidence type="ECO:0000313" key="9">
    <source>
        <dbReference type="EMBL" id="MFC7336830.1"/>
    </source>
</evidence>
<reference evidence="10" key="1">
    <citation type="journal article" date="2019" name="Int. J. Syst. Evol. Microbiol.">
        <title>The Global Catalogue of Microorganisms (GCM) 10K type strain sequencing project: providing services to taxonomists for standard genome sequencing and annotation.</title>
        <authorList>
            <consortium name="The Broad Institute Genomics Platform"/>
            <consortium name="The Broad Institute Genome Sequencing Center for Infectious Disease"/>
            <person name="Wu L."/>
            <person name="Ma J."/>
        </authorList>
    </citation>
    <scope>NUCLEOTIDE SEQUENCE [LARGE SCALE GENOMIC DNA]</scope>
    <source>
        <strain evidence="10">CGMCC 4.1467</strain>
    </source>
</reference>
<evidence type="ECO:0000259" key="8">
    <source>
        <dbReference type="Pfam" id="PF01467"/>
    </source>
</evidence>
<keyword evidence="2" id="KW-0808">Transferase</keyword>
<gene>
    <name evidence="9" type="primary">rfaE2</name>
    <name evidence="9" type="ORF">ACFQY0_06555</name>
</gene>
<dbReference type="PANTHER" id="PTHR43793:SF2">
    <property type="entry name" value="BIFUNCTIONAL PROTEIN HLDE"/>
    <property type="match status" value="1"/>
</dbReference>
<evidence type="ECO:0000256" key="7">
    <source>
        <dbReference type="ARBA" id="ARBA00047428"/>
    </source>
</evidence>
<evidence type="ECO:0000256" key="3">
    <source>
        <dbReference type="ARBA" id="ARBA00022695"/>
    </source>
</evidence>
<evidence type="ECO:0000256" key="2">
    <source>
        <dbReference type="ARBA" id="ARBA00022679"/>
    </source>
</evidence>
<dbReference type="NCBIfam" id="TIGR02199">
    <property type="entry name" value="rfaE_dom_II"/>
    <property type="match status" value="1"/>
</dbReference>
<dbReference type="PANTHER" id="PTHR43793">
    <property type="entry name" value="FAD SYNTHASE"/>
    <property type="match status" value="1"/>
</dbReference>
<dbReference type="InterPro" id="IPR014729">
    <property type="entry name" value="Rossmann-like_a/b/a_fold"/>
</dbReference>
<dbReference type="InterPro" id="IPR004821">
    <property type="entry name" value="Cyt_trans-like"/>
</dbReference>
<accession>A0ABW2L5Q6</accession>
<dbReference type="Pfam" id="PF01467">
    <property type="entry name" value="CTP_transf_like"/>
    <property type="match status" value="1"/>
</dbReference>
<keyword evidence="3 9" id="KW-0548">Nucleotidyltransferase</keyword>
<dbReference type="InterPro" id="IPR011914">
    <property type="entry name" value="RfaE_dom_II"/>
</dbReference>
<proteinExistence type="predicted"/>
<name>A0ABW2L5Q6_9BACT</name>
<keyword evidence="6" id="KW-0119">Carbohydrate metabolism</keyword>
<protein>
    <recommendedName>
        <fullName evidence="1">D-glycero-beta-D-manno-heptose 1-phosphate adenylyltransferase</fullName>
        <ecNumber evidence="1">2.7.7.70</ecNumber>
    </recommendedName>
</protein>
<evidence type="ECO:0000313" key="10">
    <source>
        <dbReference type="Proteomes" id="UP001596472"/>
    </source>
</evidence>
<dbReference type="EC" id="2.7.7.70" evidence="1"/>
<dbReference type="InterPro" id="IPR050385">
    <property type="entry name" value="Archaeal_FAD_synthase"/>
</dbReference>